<proteinExistence type="predicted"/>
<accession>A0A6J3M0C4</accession>
<reference evidence="2" key="2">
    <citation type="submission" date="2020-04" db="EMBL/GenBank/DDBJ databases">
        <authorList>
            <consortium name="NCBI Genome Project"/>
        </authorList>
    </citation>
    <scope>NUCLEOTIDE SEQUENCE</scope>
    <source>
        <strain evidence="2">CBS 342.82</strain>
    </source>
</reference>
<organism evidence="2">
    <name type="scientific">Dissoconium aciculare CBS 342.82</name>
    <dbReference type="NCBI Taxonomy" id="1314786"/>
    <lineage>
        <taxon>Eukaryota</taxon>
        <taxon>Fungi</taxon>
        <taxon>Dikarya</taxon>
        <taxon>Ascomycota</taxon>
        <taxon>Pezizomycotina</taxon>
        <taxon>Dothideomycetes</taxon>
        <taxon>Dothideomycetidae</taxon>
        <taxon>Mycosphaerellales</taxon>
        <taxon>Dissoconiaceae</taxon>
        <taxon>Dissoconium</taxon>
    </lineage>
</organism>
<reference evidence="2" key="1">
    <citation type="submission" date="2020-01" db="EMBL/GenBank/DDBJ databases">
        <authorList>
            <consortium name="DOE Joint Genome Institute"/>
            <person name="Haridas S."/>
            <person name="Albert R."/>
            <person name="Binder M."/>
            <person name="Bloem J."/>
            <person name="Labutti K."/>
            <person name="Salamov A."/>
            <person name="Andreopoulos B."/>
            <person name="Baker S.E."/>
            <person name="Barry K."/>
            <person name="Bills G."/>
            <person name="Bluhm B.H."/>
            <person name="Cannon C."/>
            <person name="Castanera R."/>
            <person name="Culley D.E."/>
            <person name="Daum C."/>
            <person name="Ezra D."/>
            <person name="Gonzalez J.B."/>
            <person name="Henrissat B."/>
            <person name="Kuo A."/>
            <person name="Liang C."/>
            <person name="Lipzen A."/>
            <person name="Lutzoni F."/>
            <person name="Magnuson J."/>
            <person name="Mondo S."/>
            <person name="Nolan M."/>
            <person name="Ohm R."/>
            <person name="Pangilinan J."/>
            <person name="Park H.-J."/>
            <person name="Ramirez L."/>
            <person name="Alfaro M."/>
            <person name="Sun H."/>
            <person name="Tritt A."/>
            <person name="Yoshinaga Y."/>
            <person name="Zwiers L.-H."/>
            <person name="Turgeon B.G."/>
            <person name="Goodwin S.B."/>
            <person name="Spatafora J.W."/>
            <person name="Crous P.W."/>
            <person name="Grigoriev I.V."/>
        </authorList>
    </citation>
    <scope>NUCLEOTIDE SEQUENCE</scope>
    <source>
        <strain evidence="2">CBS 342.82</strain>
    </source>
</reference>
<evidence type="ECO:0000313" key="1">
    <source>
        <dbReference type="Proteomes" id="UP000504637"/>
    </source>
</evidence>
<evidence type="ECO:0000313" key="2">
    <source>
        <dbReference type="RefSeq" id="XP_033458404.1"/>
    </source>
</evidence>
<protein>
    <submittedName>
        <fullName evidence="2">Uncharacterized protein</fullName>
    </submittedName>
</protein>
<reference evidence="2" key="3">
    <citation type="submission" date="2025-08" db="UniProtKB">
        <authorList>
            <consortium name="RefSeq"/>
        </authorList>
    </citation>
    <scope>IDENTIFICATION</scope>
    <source>
        <strain evidence="2">CBS 342.82</strain>
    </source>
</reference>
<dbReference type="RefSeq" id="XP_033458404.1">
    <property type="nucleotide sequence ID" value="XM_033599922.1"/>
</dbReference>
<dbReference type="AlphaFoldDB" id="A0A6J3M0C4"/>
<dbReference type="Proteomes" id="UP000504637">
    <property type="component" value="Unplaced"/>
</dbReference>
<sequence length="161" mass="17820">MIIPPQQANNTTPCPGRSIAWPRAARREMGLCFFPVSINLGEDFMHLGEEVAPFSGGLTVNSVLFAGRRGTTSRVSSFCVSRALSVGLSIRRLVRSTMAKTPCRTSQPAALLLCLLRTLVAICACDRARPEDGRCLTHGRRKGRARYPSLRWSRGRVRYRS</sequence>
<name>A0A6J3M0C4_9PEZI</name>
<gene>
    <name evidence="2" type="ORF">K489DRAFT_246893</name>
</gene>
<keyword evidence="1" id="KW-1185">Reference proteome</keyword>
<dbReference type="GeneID" id="54357721"/>